<dbReference type="EMBL" id="ML170212">
    <property type="protein sequence ID" value="TDL18115.1"/>
    <property type="molecule type" value="Genomic_DNA"/>
</dbReference>
<dbReference type="InterPro" id="IPR054464">
    <property type="entry name" value="ULD_fung"/>
</dbReference>
<name>A0A4Y7PSG2_9AGAM</name>
<dbReference type="Proteomes" id="UP000294933">
    <property type="component" value="Unassembled WGS sequence"/>
</dbReference>
<keyword evidence="4" id="KW-1185">Reference proteome</keyword>
<feature type="domain" description="Ubiquitin-like" evidence="2">
    <location>
        <begin position="176"/>
        <end position="254"/>
    </location>
</feature>
<dbReference type="OrthoDB" id="3045089at2759"/>
<dbReference type="PANTHER" id="PTHR38886:SF1">
    <property type="entry name" value="NACHT-NTPASE AND P-LOOP NTPASES N-TERMINAL DOMAIN-CONTAINING PROTEIN"/>
    <property type="match status" value="1"/>
</dbReference>
<feature type="signal peptide" evidence="1">
    <location>
        <begin position="1"/>
        <end position="25"/>
    </location>
</feature>
<evidence type="ECO:0000313" key="3">
    <source>
        <dbReference type="EMBL" id="TDL18115.1"/>
    </source>
</evidence>
<gene>
    <name evidence="3" type="ORF">BD410DRAFT_806801</name>
</gene>
<dbReference type="Pfam" id="PF22893">
    <property type="entry name" value="ULD_2"/>
    <property type="match status" value="1"/>
</dbReference>
<evidence type="ECO:0000259" key="2">
    <source>
        <dbReference type="Pfam" id="PF22893"/>
    </source>
</evidence>
<dbReference type="AlphaFoldDB" id="A0A4Y7PSG2"/>
<dbReference type="VEuPathDB" id="FungiDB:BD410DRAFT_806801"/>
<evidence type="ECO:0000313" key="4">
    <source>
        <dbReference type="Proteomes" id="UP000294933"/>
    </source>
</evidence>
<proteinExistence type="predicted"/>
<protein>
    <recommendedName>
        <fullName evidence="2">Ubiquitin-like domain-containing protein</fullName>
    </recommendedName>
</protein>
<dbReference type="PANTHER" id="PTHR38886">
    <property type="entry name" value="SESA DOMAIN-CONTAINING PROTEIN"/>
    <property type="match status" value="1"/>
</dbReference>
<feature type="chain" id="PRO_5021384713" description="Ubiquitin-like domain-containing protein" evidence="1">
    <location>
        <begin position="26"/>
        <end position="287"/>
    </location>
</feature>
<organism evidence="3 4">
    <name type="scientific">Rickenella mellea</name>
    <dbReference type="NCBI Taxonomy" id="50990"/>
    <lineage>
        <taxon>Eukaryota</taxon>
        <taxon>Fungi</taxon>
        <taxon>Dikarya</taxon>
        <taxon>Basidiomycota</taxon>
        <taxon>Agaricomycotina</taxon>
        <taxon>Agaricomycetes</taxon>
        <taxon>Hymenochaetales</taxon>
        <taxon>Rickenellaceae</taxon>
        <taxon>Rickenella</taxon>
    </lineage>
</organism>
<reference evidence="3 4" key="1">
    <citation type="submission" date="2018-06" db="EMBL/GenBank/DDBJ databases">
        <title>A transcriptomic atlas of mushroom development highlights an independent origin of complex multicellularity.</title>
        <authorList>
            <consortium name="DOE Joint Genome Institute"/>
            <person name="Krizsan K."/>
            <person name="Almasi E."/>
            <person name="Merenyi Z."/>
            <person name="Sahu N."/>
            <person name="Viragh M."/>
            <person name="Koszo T."/>
            <person name="Mondo S."/>
            <person name="Kiss B."/>
            <person name="Balint B."/>
            <person name="Kues U."/>
            <person name="Barry K."/>
            <person name="Hegedus J.C."/>
            <person name="Henrissat B."/>
            <person name="Johnson J."/>
            <person name="Lipzen A."/>
            <person name="Ohm R."/>
            <person name="Nagy I."/>
            <person name="Pangilinan J."/>
            <person name="Yan J."/>
            <person name="Xiong Y."/>
            <person name="Grigoriev I.V."/>
            <person name="Hibbett D.S."/>
            <person name="Nagy L.G."/>
        </authorList>
    </citation>
    <scope>NUCLEOTIDE SEQUENCE [LARGE SCALE GENOMIC DNA]</scope>
    <source>
        <strain evidence="3 4">SZMC22713</strain>
    </source>
</reference>
<sequence length="287" mass="31796">MAAFTFGSFGDILTLTSVVITCARSLNDSTGSVSDYQDFINELSSLKEILELVVSQNQDSSTVSSAVNTVGTNGTIAGSSPIVMAAIRSHIEQCRSVMETFHQNVKSYERGLNQRGAKSWCHKMVWSMWKKDQIMTFRAKLATHRQQIMTLLLVSQSYTLSRIENDMPRSVKFSLANSIELVDALGTRAFFHIDYCSNWKVFDIMIKGRFKNAPGGHIVESGDYNLCDSGKNTIIGKKIIHPEEWSRVVKPGMTGSLGPGCNARYSIVELVYSKDDEEAIVSRLGVS</sequence>
<accession>A0A4Y7PSG2</accession>
<keyword evidence="1" id="KW-0732">Signal</keyword>
<evidence type="ECO:0000256" key="1">
    <source>
        <dbReference type="SAM" id="SignalP"/>
    </source>
</evidence>